<protein>
    <submittedName>
        <fullName evidence="2">Conjugative transposon protein TraF</fullName>
    </submittedName>
</protein>
<name>A0A5K7S3Q5_9BACT</name>
<dbReference type="AlphaFoldDB" id="A0A5K7S3Q5"/>
<keyword evidence="1" id="KW-0472">Membrane</keyword>
<keyword evidence="1" id="KW-0812">Transmembrane</keyword>
<keyword evidence="1" id="KW-1133">Transmembrane helix</keyword>
<evidence type="ECO:0000256" key="1">
    <source>
        <dbReference type="SAM" id="Phobius"/>
    </source>
</evidence>
<sequence length="109" mass="12192">MSEYPVNKGIGKSAEFKGLKSQYLFIFAGGLLSVFVVFVVMYMAGIGQWICIGFGICAASTVVWMTFSLNAKYGEYGLMKVQARRNHPKYIISRKAICRLFTRSKSITV</sequence>
<evidence type="ECO:0000313" key="3">
    <source>
        <dbReference type="Proteomes" id="UP001193389"/>
    </source>
</evidence>
<feature type="transmembrane region" description="Helical" evidence="1">
    <location>
        <begin position="21"/>
        <end position="40"/>
    </location>
</feature>
<dbReference type="KEGG" id="anf:AQPE_0266"/>
<keyword evidence="3" id="KW-1185">Reference proteome</keyword>
<dbReference type="InterPro" id="IPR025407">
    <property type="entry name" value="DUF4133"/>
</dbReference>
<accession>A0A5K7S3Q5</accession>
<reference evidence="2" key="1">
    <citation type="journal article" date="2020" name="Int. J. Syst. Evol. Microbiol.">
        <title>Aquipluma nitroreducens gen. nov. sp. nov., a novel facultatively anaerobic bacterium isolated from a freshwater lake.</title>
        <authorList>
            <person name="Watanabe M."/>
            <person name="Kojima H."/>
            <person name="Fukui M."/>
        </authorList>
    </citation>
    <scope>NUCLEOTIDE SEQUENCE</scope>
    <source>
        <strain evidence="2">MeG22</strain>
    </source>
</reference>
<proteinExistence type="predicted"/>
<feature type="transmembrane region" description="Helical" evidence="1">
    <location>
        <begin position="46"/>
        <end position="69"/>
    </location>
</feature>
<gene>
    <name evidence="2" type="ORF">AQPE_0266</name>
</gene>
<dbReference type="EMBL" id="AP018694">
    <property type="protein sequence ID" value="BBE16129.1"/>
    <property type="molecule type" value="Genomic_DNA"/>
</dbReference>
<dbReference type="Proteomes" id="UP001193389">
    <property type="component" value="Chromosome"/>
</dbReference>
<dbReference type="RefSeq" id="WP_318349228.1">
    <property type="nucleotide sequence ID" value="NZ_AP018694.1"/>
</dbReference>
<dbReference type="Pfam" id="PF13571">
    <property type="entry name" value="DUF4133"/>
    <property type="match status" value="1"/>
</dbReference>
<organism evidence="2 3">
    <name type="scientific">Aquipluma nitroreducens</name>
    <dbReference type="NCBI Taxonomy" id="2010828"/>
    <lineage>
        <taxon>Bacteria</taxon>
        <taxon>Pseudomonadati</taxon>
        <taxon>Bacteroidota</taxon>
        <taxon>Bacteroidia</taxon>
        <taxon>Marinilabiliales</taxon>
        <taxon>Prolixibacteraceae</taxon>
        <taxon>Aquipluma</taxon>
    </lineage>
</organism>
<evidence type="ECO:0000313" key="2">
    <source>
        <dbReference type="EMBL" id="BBE16129.1"/>
    </source>
</evidence>